<dbReference type="Proteomes" id="UP001139168">
    <property type="component" value="Unassembled WGS sequence"/>
</dbReference>
<protein>
    <submittedName>
        <fullName evidence="3">Uncharacterized protein</fullName>
    </submittedName>
</protein>
<evidence type="ECO:0000313" key="3">
    <source>
        <dbReference type="EMBL" id="MCC3270424.1"/>
    </source>
</evidence>
<keyword evidence="4" id="KW-1185">Reference proteome</keyword>
<sequence>MKTSRADTAADEGFFPWPREVPAEWILRAHPIILMVSALVLFHQFAPLPSSPMGFVSEFFVLSTAFSMLSSRGRKRNQNANGPEAPQSGSERPAE</sequence>
<dbReference type="EMBL" id="JAJFZQ010000001">
    <property type="protein sequence ID" value="MCC3264730.1"/>
    <property type="molecule type" value="Genomic_DNA"/>
</dbReference>
<feature type="region of interest" description="Disordered" evidence="1">
    <location>
        <begin position="72"/>
        <end position="95"/>
    </location>
</feature>
<gene>
    <name evidence="3" type="ORF">LJ751_13855</name>
    <name evidence="2" type="ORF">LJ752_01550</name>
</gene>
<evidence type="ECO:0000313" key="5">
    <source>
        <dbReference type="Proteomes" id="UP001139264"/>
    </source>
</evidence>
<name>A0A9X1M533_9MICC</name>
<organism evidence="3 5">
    <name type="scientific">Arthrobacter gengyunqii</name>
    <dbReference type="NCBI Taxonomy" id="2886940"/>
    <lineage>
        <taxon>Bacteria</taxon>
        <taxon>Bacillati</taxon>
        <taxon>Actinomycetota</taxon>
        <taxon>Actinomycetes</taxon>
        <taxon>Micrococcales</taxon>
        <taxon>Micrococcaceae</taxon>
        <taxon>Arthrobacter</taxon>
    </lineage>
</organism>
<reference evidence="3" key="1">
    <citation type="submission" date="2021-10" db="EMBL/GenBank/DDBJ databases">
        <title>Novel species in genus Arthrobacter.</title>
        <authorList>
            <person name="Liu Y."/>
        </authorList>
    </citation>
    <scope>NUCLEOTIDE SEQUENCE</scope>
    <source>
        <strain evidence="2">Zg-Y786</strain>
        <strain evidence="3">Zg-Y809</strain>
    </source>
</reference>
<evidence type="ECO:0000313" key="4">
    <source>
        <dbReference type="Proteomes" id="UP001139168"/>
    </source>
</evidence>
<accession>A0A9X1M533</accession>
<evidence type="ECO:0000313" key="2">
    <source>
        <dbReference type="EMBL" id="MCC3264730.1"/>
    </source>
</evidence>
<proteinExistence type="predicted"/>
<evidence type="ECO:0000256" key="1">
    <source>
        <dbReference type="SAM" id="MobiDB-lite"/>
    </source>
</evidence>
<dbReference type="RefSeq" id="WP_227889573.1">
    <property type="nucleotide sequence ID" value="NZ_CP095461.1"/>
</dbReference>
<dbReference type="EMBL" id="JAJFZP010000011">
    <property type="protein sequence ID" value="MCC3270424.1"/>
    <property type="molecule type" value="Genomic_DNA"/>
</dbReference>
<comment type="caution">
    <text evidence="3">The sequence shown here is derived from an EMBL/GenBank/DDBJ whole genome shotgun (WGS) entry which is preliminary data.</text>
</comment>
<dbReference type="AlphaFoldDB" id="A0A9X1M533"/>
<dbReference type="Proteomes" id="UP001139264">
    <property type="component" value="Unassembled WGS sequence"/>
</dbReference>